<feature type="domain" description="ABC transmembrane type-1" evidence="8">
    <location>
        <begin position="79"/>
        <end position="260"/>
    </location>
</feature>
<dbReference type="Pfam" id="PF00528">
    <property type="entry name" value="BPD_transp_1"/>
    <property type="match status" value="1"/>
</dbReference>
<protein>
    <submittedName>
        <fullName evidence="9">ABC transporter permease</fullName>
    </submittedName>
</protein>
<dbReference type="EMBL" id="RFFG01000039">
    <property type="protein sequence ID" value="RMI41821.1"/>
    <property type="molecule type" value="Genomic_DNA"/>
</dbReference>
<evidence type="ECO:0000256" key="1">
    <source>
        <dbReference type="ARBA" id="ARBA00004651"/>
    </source>
</evidence>
<dbReference type="GO" id="GO:0005886">
    <property type="term" value="C:plasma membrane"/>
    <property type="evidence" value="ECO:0007669"/>
    <property type="project" value="UniProtKB-SubCell"/>
</dbReference>
<dbReference type="OrthoDB" id="3173654at2"/>
<keyword evidence="3" id="KW-1003">Cell membrane</keyword>
<comment type="subcellular location">
    <subcellularLocation>
        <location evidence="1 7">Cell membrane</location>
        <topology evidence="1 7">Multi-pass membrane protein</topology>
    </subcellularLocation>
</comment>
<evidence type="ECO:0000259" key="8">
    <source>
        <dbReference type="PROSITE" id="PS50928"/>
    </source>
</evidence>
<dbReference type="InterPro" id="IPR035906">
    <property type="entry name" value="MetI-like_sf"/>
</dbReference>
<evidence type="ECO:0000256" key="7">
    <source>
        <dbReference type="RuleBase" id="RU363032"/>
    </source>
</evidence>
<name>A0A3M2LWL5_9ACTN</name>
<evidence type="ECO:0000256" key="5">
    <source>
        <dbReference type="ARBA" id="ARBA00022989"/>
    </source>
</evidence>
<evidence type="ECO:0000256" key="2">
    <source>
        <dbReference type="ARBA" id="ARBA00022448"/>
    </source>
</evidence>
<keyword evidence="4 7" id="KW-0812">Transmembrane</keyword>
<dbReference type="PROSITE" id="PS50928">
    <property type="entry name" value="ABC_TM1"/>
    <property type="match status" value="1"/>
</dbReference>
<dbReference type="CDD" id="cd06261">
    <property type="entry name" value="TM_PBP2"/>
    <property type="match status" value="1"/>
</dbReference>
<dbReference type="InterPro" id="IPR000515">
    <property type="entry name" value="MetI-like"/>
</dbReference>
<evidence type="ECO:0000256" key="6">
    <source>
        <dbReference type="ARBA" id="ARBA00023136"/>
    </source>
</evidence>
<keyword evidence="5 7" id="KW-1133">Transmembrane helix</keyword>
<proteinExistence type="inferred from homology"/>
<keyword evidence="2 7" id="KW-0813">Transport</keyword>
<sequence length="279" mass="30528">MTAVATGRPRRGLAWRALRAVVDRWLVFVLAAGLWEWGARAAHDTFFPPPSKILQQMHHMWFTAGADRLFLNKEATGNILPSLARMAVAFVLSALIGAVLGMLLGRSARVYAFVDPVFQFARAIPPPALVPLFLVLMHIGSTMQVTSIVFSAVWPVLINTADGARTVDPLQVESARVFRLSPLTRLSRLIIPSALPKIFAGLRLSLSLSLILMVFSELLPGTRDGLGFELSNAQASSDLPTVWAVVVLLGIFGYVFNAVLTAVERRALAWHLAARRIEI</sequence>
<keyword evidence="6 7" id="KW-0472">Membrane</keyword>
<evidence type="ECO:0000256" key="4">
    <source>
        <dbReference type="ARBA" id="ARBA00022692"/>
    </source>
</evidence>
<feature type="transmembrane region" description="Helical" evidence="7">
    <location>
        <begin position="198"/>
        <end position="219"/>
    </location>
</feature>
<dbReference type="SUPFAM" id="SSF161098">
    <property type="entry name" value="MetI-like"/>
    <property type="match status" value="1"/>
</dbReference>
<evidence type="ECO:0000256" key="3">
    <source>
        <dbReference type="ARBA" id="ARBA00022475"/>
    </source>
</evidence>
<dbReference type="AlphaFoldDB" id="A0A3M2LWL5"/>
<feature type="transmembrane region" description="Helical" evidence="7">
    <location>
        <begin position="83"/>
        <end position="104"/>
    </location>
</feature>
<dbReference type="PANTHER" id="PTHR30151">
    <property type="entry name" value="ALKANE SULFONATE ABC TRANSPORTER-RELATED, MEMBRANE SUBUNIT"/>
    <property type="match status" value="1"/>
</dbReference>
<evidence type="ECO:0000313" key="9">
    <source>
        <dbReference type="EMBL" id="RMI41821.1"/>
    </source>
</evidence>
<comment type="similarity">
    <text evidence="7">Belongs to the binding-protein-dependent transport system permease family.</text>
</comment>
<reference evidence="9 10" key="1">
    <citation type="submission" date="2018-10" db="EMBL/GenBank/DDBJ databases">
        <title>Isolation from soil.</title>
        <authorList>
            <person name="Hu J."/>
        </authorList>
    </citation>
    <scope>NUCLEOTIDE SEQUENCE [LARGE SCALE GENOMIC DNA]</scope>
    <source>
        <strain evidence="9 10">NEAU-Ht49</strain>
    </source>
</reference>
<feature type="transmembrane region" description="Helical" evidence="7">
    <location>
        <begin position="239"/>
        <end position="260"/>
    </location>
</feature>
<dbReference type="PANTHER" id="PTHR30151:SF0">
    <property type="entry name" value="ABC TRANSPORTER PERMEASE PROTEIN MJ0413-RELATED"/>
    <property type="match status" value="1"/>
</dbReference>
<dbReference type="Gene3D" id="1.10.3720.10">
    <property type="entry name" value="MetI-like"/>
    <property type="match status" value="1"/>
</dbReference>
<gene>
    <name evidence="9" type="ORF">EBO15_22035</name>
</gene>
<dbReference type="RefSeq" id="WP_122196312.1">
    <property type="nucleotide sequence ID" value="NZ_JBHSKC010000023.1"/>
</dbReference>
<evidence type="ECO:0000313" key="10">
    <source>
        <dbReference type="Proteomes" id="UP000282674"/>
    </source>
</evidence>
<dbReference type="GO" id="GO:0055085">
    <property type="term" value="P:transmembrane transport"/>
    <property type="evidence" value="ECO:0007669"/>
    <property type="project" value="InterPro"/>
</dbReference>
<accession>A0A3M2LWL5</accession>
<comment type="caution">
    <text evidence="9">The sequence shown here is derived from an EMBL/GenBank/DDBJ whole genome shotgun (WGS) entry which is preliminary data.</text>
</comment>
<organism evidence="9 10">
    <name type="scientific">Actinomadura harenae</name>
    <dbReference type="NCBI Taxonomy" id="2483351"/>
    <lineage>
        <taxon>Bacteria</taxon>
        <taxon>Bacillati</taxon>
        <taxon>Actinomycetota</taxon>
        <taxon>Actinomycetes</taxon>
        <taxon>Streptosporangiales</taxon>
        <taxon>Thermomonosporaceae</taxon>
        <taxon>Actinomadura</taxon>
    </lineage>
</organism>
<dbReference type="Proteomes" id="UP000282674">
    <property type="component" value="Unassembled WGS sequence"/>
</dbReference>
<keyword evidence="10" id="KW-1185">Reference proteome</keyword>